<gene>
    <name evidence="3" type="ORF">PCOR1329_LOCUS12627</name>
</gene>
<protein>
    <recommendedName>
        <fullName evidence="5">Solute carrier family 40 protein</fullName>
    </recommendedName>
</protein>
<evidence type="ECO:0000313" key="3">
    <source>
        <dbReference type="EMBL" id="CAK0806391.1"/>
    </source>
</evidence>
<keyword evidence="1" id="KW-0812">Transmembrane</keyword>
<feature type="signal peptide" evidence="2">
    <location>
        <begin position="1"/>
        <end position="25"/>
    </location>
</feature>
<keyword evidence="2" id="KW-0732">Signal</keyword>
<reference evidence="3" key="1">
    <citation type="submission" date="2023-10" db="EMBL/GenBank/DDBJ databases">
        <authorList>
            <person name="Chen Y."/>
            <person name="Shah S."/>
            <person name="Dougan E. K."/>
            <person name="Thang M."/>
            <person name="Chan C."/>
        </authorList>
    </citation>
    <scope>NUCLEOTIDE SEQUENCE [LARGE SCALE GENOMIC DNA]</scope>
</reference>
<dbReference type="EMBL" id="CAUYUJ010003698">
    <property type="protein sequence ID" value="CAK0806391.1"/>
    <property type="molecule type" value="Genomic_DNA"/>
</dbReference>
<evidence type="ECO:0000256" key="2">
    <source>
        <dbReference type="SAM" id="SignalP"/>
    </source>
</evidence>
<evidence type="ECO:0000256" key="1">
    <source>
        <dbReference type="SAM" id="Phobius"/>
    </source>
</evidence>
<keyword evidence="1" id="KW-1133">Transmembrane helix</keyword>
<comment type="caution">
    <text evidence="3">The sequence shown here is derived from an EMBL/GenBank/DDBJ whole genome shotgun (WGS) entry which is preliminary data.</text>
</comment>
<evidence type="ECO:0000313" key="4">
    <source>
        <dbReference type="Proteomes" id="UP001189429"/>
    </source>
</evidence>
<proteinExistence type="predicted"/>
<organism evidence="3 4">
    <name type="scientific">Prorocentrum cordatum</name>
    <dbReference type="NCBI Taxonomy" id="2364126"/>
    <lineage>
        <taxon>Eukaryota</taxon>
        <taxon>Sar</taxon>
        <taxon>Alveolata</taxon>
        <taxon>Dinophyceae</taxon>
        <taxon>Prorocentrales</taxon>
        <taxon>Prorocentraceae</taxon>
        <taxon>Prorocentrum</taxon>
    </lineage>
</organism>
<feature type="transmembrane region" description="Helical" evidence="1">
    <location>
        <begin position="112"/>
        <end position="130"/>
    </location>
</feature>
<feature type="transmembrane region" description="Helical" evidence="1">
    <location>
        <begin position="67"/>
        <end position="85"/>
    </location>
</feature>
<feature type="transmembrane region" description="Helical" evidence="1">
    <location>
        <begin position="32"/>
        <end position="55"/>
    </location>
</feature>
<name>A0ABN9QK08_9DINO</name>
<accession>A0ABN9QK08</accession>
<feature type="non-terminal residue" evidence="3">
    <location>
        <position position="154"/>
    </location>
</feature>
<keyword evidence="1" id="KW-0472">Membrane</keyword>
<feature type="chain" id="PRO_5047243751" description="Solute carrier family 40 protein" evidence="2">
    <location>
        <begin position="26"/>
        <end position="154"/>
    </location>
</feature>
<keyword evidence="4" id="KW-1185">Reference proteome</keyword>
<evidence type="ECO:0008006" key="5">
    <source>
        <dbReference type="Google" id="ProtNLM"/>
    </source>
</evidence>
<dbReference type="Proteomes" id="UP001189429">
    <property type="component" value="Unassembled WGS sequence"/>
</dbReference>
<sequence length="154" mass="15997">MVLAGCLFAMLGVLAKHGAVQGARASEEADEFILGTVACVTSCLSGALNLVLVGAMQNRLGIGQLDIVLYTALPAAALLALPASLPHLTCWRGGTALTDWQVLREVARRRPAALWLPVGSGPLALLFNLLKFSVVQRLSPTHAALAGNCNKSAA</sequence>